<evidence type="ECO:0000313" key="8">
    <source>
        <dbReference type="EMBL" id="CAI9276326.1"/>
    </source>
</evidence>
<dbReference type="Proteomes" id="UP001177003">
    <property type="component" value="Chromosome 3"/>
</dbReference>
<dbReference type="PANTHER" id="PTHR10887">
    <property type="entry name" value="DNA2/NAM7 HELICASE FAMILY"/>
    <property type="match status" value="1"/>
</dbReference>
<dbReference type="GO" id="GO:0005524">
    <property type="term" value="F:ATP binding"/>
    <property type="evidence" value="ECO:0007669"/>
    <property type="project" value="UniProtKB-KW"/>
</dbReference>
<dbReference type="EMBL" id="OX465079">
    <property type="protein sequence ID" value="CAI9276326.1"/>
    <property type="molecule type" value="Genomic_DNA"/>
</dbReference>
<keyword evidence="9" id="KW-1185">Reference proteome</keyword>
<dbReference type="InterPro" id="IPR041677">
    <property type="entry name" value="DNA2/NAM7_AAA_11"/>
</dbReference>
<proteinExistence type="predicted"/>
<gene>
    <name evidence="8" type="ORF">LSALG_LOCUS16314</name>
</gene>
<accession>A0AA36DYM4</accession>
<feature type="domain" description="DNA2/NAM7 helicase helicase" evidence="5">
    <location>
        <begin position="248"/>
        <end position="612"/>
    </location>
</feature>
<name>A0AA36DYM4_LACSI</name>
<keyword evidence="3" id="KW-0347">Helicase</keyword>
<dbReference type="PANTHER" id="PTHR10887:SF505">
    <property type="entry name" value="P-LOOP CONTAINING NUCLEOSIDE TRIPHOSPHATE HYDROLASE-RELATED"/>
    <property type="match status" value="1"/>
</dbReference>
<dbReference type="Pfam" id="PF13087">
    <property type="entry name" value="AAA_12"/>
    <property type="match status" value="1"/>
</dbReference>
<dbReference type="FunFam" id="3.40.50.300:FF:000326">
    <property type="entry name" value="P-loop containing nucleoside triphosphate hydrolase"/>
    <property type="match status" value="1"/>
</dbReference>
<dbReference type="InterPro" id="IPR045529">
    <property type="entry name" value="DUF6469"/>
</dbReference>
<dbReference type="InterPro" id="IPR027417">
    <property type="entry name" value="P-loop_NTPase"/>
</dbReference>
<keyword evidence="1" id="KW-0547">Nucleotide-binding</keyword>
<evidence type="ECO:0000256" key="3">
    <source>
        <dbReference type="ARBA" id="ARBA00022806"/>
    </source>
</evidence>
<dbReference type="Pfam" id="PF13086">
    <property type="entry name" value="AAA_11"/>
    <property type="match status" value="1"/>
</dbReference>
<dbReference type="GO" id="GO:0004386">
    <property type="term" value="F:helicase activity"/>
    <property type="evidence" value="ECO:0007669"/>
    <property type="project" value="UniProtKB-KW"/>
</dbReference>
<protein>
    <recommendedName>
        <fullName evidence="10">DNA2/NAM7 helicase-like C-terminal domain-containing protein</fullName>
    </recommendedName>
</protein>
<evidence type="ECO:0000259" key="6">
    <source>
        <dbReference type="Pfam" id="PF13087"/>
    </source>
</evidence>
<dbReference type="InterPro" id="IPR045055">
    <property type="entry name" value="DNA2/NAM7-like"/>
</dbReference>
<dbReference type="CDD" id="cd18808">
    <property type="entry name" value="SF1_C_Upf1"/>
    <property type="match status" value="1"/>
</dbReference>
<organism evidence="8 9">
    <name type="scientific">Lactuca saligna</name>
    <name type="common">Willowleaf lettuce</name>
    <dbReference type="NCBI Taxonomy" id="75948"/>
    <lineage>
        <taxon>Eukaryota</taxon>
        <taxon>Viridiplantae</taxon>
        <taxon>Streptophyta</taxon>
        <taxon>Embryophyta</taxon>
        <taxon>Tracheophyta</taxon>
        <taxon>Spermatophyta</taxon>
        <taxon>Magnoliopsida</taxon>
        <taxon>eudicotyledons</taxon>
        <taxon>Gunneridae</taxon>
        <taxon>Pentapetalae</taxon>
        <taxon>asterids</taxon>
        <taxon>campanulids</taxon>
        <taxon>Asterales</taxon>
        <taxon>Asteraceae</taxon>
        <taxon>Cichorioideae</taxon>
        <taxon>Cichorieae</taxon>
        <taxon>Lactucinae</taxon>
        <taxon>Lactuca</taxon>
    </lineage>
</organism>
<evidence type="ECO:0000256" key="2">
    <source>
        <dbReference type="ARBA" id="ARBA00022801"/>
    </source>
</evidence>
<dbReference type="SUPFAM" id="SSF52540">
    <property type="entry name" value="P-loop containing nucleoside triphosphate hydrolases"/>
    <property type="match status" value="1"/>
</dbReference>
<keyword evidence="4" id="KW-0067">ATP-binding</keyword>
<reference evidence="8" key="1">
    <citation type="submission" date="2023-04" db="EMBL/GenBank/DDBJ databases">
        <authorList>
            <person name="Vijverberg K."/>
            <person name="Xiong W."/>
            <person name="Schranz E."/>
        </authorList>
    </citation>
    <scope>NUCLEOTIDE SEQUENCE</scope>
</reference>
<dbReference type="Pfam" id="PF20073">
    <property type="entry name" value="DUF6469"/>
    <property type="match status" value="1"/>
</dbReference>
<dbReference type="GO" id="GO:0016787">
    <property type="term" value="F:hydrolase activity"/>
    <property type="evidence" value="ECO:0007669"/>
    <property type="project" value="UniProtKB-KW"/>
</dbReference>
<feature type="domain" description="DNA2/NAM7 helicase-like C-terminal" evidence="6">
    <location>
        <begin position="620"/>
        <end position="818"/>
    </location>
</feature>
<dbReference type="AlphaFoldDB" id="A0AA36DYM4"/>
<dbReference type="GO" id="GO:0005694">
    <property type="term" value="C:chromosome"/>
    <property type="evidence" value="ECO:0007669"/>
    <property type="project" value="UniProtKB-ARBA"/>
</dbReference>
<evidence type="ECO:0000256" key="1">
    <source>
        <dbReference type="ARBA" id="ARBA00022741"/>
    </source>
</evidence>
<evidence type="ECO:0000256" key="4">
    <source>
        <dbReference type="ARBA" id="ARBA00022840"/>
    </source>
</evidence>
<evidence type="ECO:0000313" key="9">
    <source>
        <dbReference type="Proteomes" id="UP001177003"/>
    </source>
</evidence>
<evidence type="ECO:0000259" key="7">
    <source>
        <dbReference type="Pfam" id="PF20073"/>
    </source>
</evidence>
<feature type="domain" description="DUF6469" evidence="7">
    <location>
        <begin position="117"/>
        <end position="207"/>
    </location>
</feature>
<dbReference type="Gene3D" id="3.40.50.300">
    <property type="entry name" value="P-loop containing nucleotide triphosphate hydrolases"/>
    <property type="match status" value="2"/>
</dbReference>
<sequence>MANTSSAWTIKPNQKQQSQNRKCQGLLDVVFSWSLSDILNKDLYKLQVKEIPLTFSSTNDYVNSFVLPLLEETHADLLSQLAGISQAPASCISVLQRIPTEKETEFFYRMVLTGMDYEAQVGDLIALTQVKPKCIDDLDQPNSSFLIAYVTQLDDQCYPVTIHIFSSDLIEPNEVETKKPSRAFAVHLTNLTTNMRIWRALNWEGNMGIIERTLSSSSPVATNCKESYCEGRKEVIDSELRPAFDSFNLDSSQEEAVLSCLATSKCWHQKCIKMIWGPPGTGKTKTMASLLFMLLRTKHRTLTCAPTNVAVVGVAERVLSIVREHDFGCHTYGFGDIVLFGNKERMKIHDDHRKLLDVFLDNRIGALSSSLSQWKVRVNGVIKFLEDPMNEYHRLIVSQNLNIIKTKSKKKKERKPHENSEEKQLTFEEFAMKRVTVFGKDLISCIRSLCTHLPTSTVSLAYAKKMYHSIDLIQMVVESVKEIVTSNKSLNEAFNEKPVSSIGEPHFMKLRLYKAECLLALKELRDASVIPKPMNIFKLKRFCLNSACLIFCTASSSIKLNMNKMMPIELVLIDEAAQLKECESLIPLRLPGVQHAVLVGDERQLPSMVQSKISEEANFGRSLFERLVLLGHEKHLLNIQYRMDPSISQFPNAEFYDNKILDGPNVINKGREKRFLRQSMYGSYLFIDVDSAKEELDNNHSTRNMVEVSVIDEIVANLFNECVEKKQKVTVGCISPYKAQVNAIQVKLGKKYNRQVNGSTFTVNVRSVDGFQGSEEDVIIFSTVRCNWKGSVGFLSNRQRANVALTRARHCLWIVGNKETMIKSGSVWTALVSDAEDRGCVYSASENKKLAQAMVQTMVELAQFGPLLKKDSILFKDAKWKVDFTNTILERLASIESLHVRNQVISLLVKLSNGWRQLRKTNKNTLNDTCGTCDMLEAYNLDGCLYLVWSVDIVYENSLCAQILKVWDILPLSQIQQCAKSLEQVFGNYTLDMIKRCQTKCSGRNQVLPMTWPEDLRNDLSRDLASQFDKLSLSGETLPCRDRSVRTRGRWMEVKR</sequence>
<evidence type="ECO:0000259" key="5">
    <source>
        <dbReference type="Pfam" id="PF13086"/>
    </source>
</evidence>
<dbReference type="InterPro" id="IPR041679">
    <property type="entry name" value="DNA2/NAM7-like_C"/>
</dbReference>
<evidence type="ECO:0008006" key="10">
    <source>
        <dbReference type="Google" id="ProtNLM"/>
    </source>
</evidence>
<keyword evidence="2" id="KW-0378">Hydrolase</keyword>
<dbReference type="InterPro" id="IPR047187">
    <property type="entry name" value="SF1_C_Upf1"/>
</dbReference>